<feature type="transmembrane region" description="Helical" evidence="9">
    <location>
        <begin position="14"/>
        <end position="38"/>
    </location>
</feature>
<dbReference type="PROSITE" id="PS50109">
    <property type="entry name" value="HIS_KIN"/>
    <property type="match status" value="1"/>
</dbReference>
<dbReference type="CDD" id="cd00130">
    <property type="entry name" value="PAS"/>
    <property type="match status" value="1"/>
</dbReference>
<dbReference type="Pfam" id="PF17203">
    <property type="entry name" value="sCache_3_2"/>
    <property type="match status" value="1"/>
</dbReference>
<keyword evidence="4" id="KW-1003">Cell membrane</keyword>
<name>F2NCD1_DESAR</name>
<evidence type="ECO:0000256" key="3">
    <source>
        <dbReference type="ARBA" id="ARBA00012438"/>
    </source>
</evidence>
<keyword evidence="12" id="KW-0808">Transferase</keyword>
<dbReference type="GO" id="GO:0000155">
    <property type="term" value="F:phosphorelay sensor kinase activity"/>
    <property type="evidence" value="ECO:0007669"/>
    <property type="project" value="InterPro"/>
</dbReference>
<dbReference type="SMART" id="SM00388">
    <property type="entry name" value="HisKA"/>
    <property type="match status" value="1"/>
</dbReference>
<gene>
    <name evidence="12" type="ordered locus">Desac_1131</name>
</gene>
<feature type="domain" description="PAC" evidence="11">
    <location>
        <begin position="385"/>
        <end position="437"/>
    </location>
</feature>
<dbReference type="Gene3D" id="1.10.287.130">
    <property type="match status" value="1"/>
</dbReference>
<evidence type="ECO:0000256" key="1">
    <source>
        <dbReference type="ARBA" id="ARBA00000085"/>
    </source>
</evidence>
<dbReference type="InterPro" id="IPR003661">
    <property type="entry name" value="HisK_dim/P_dom"/>
</dbReference>
<dbReference type="InterPro" id="IPR033463">
    <property type="entry name" value="sCache_3"/>
</dbReference>
<evidence type="ECO:0000313" key="12">
    <source>
        <dbReference type="EMBL" id="AEB08995.1"/>
    </source>
</evidence>
<keyword evidence="8 9" id="KW-0472">Membrane</keyword>
<dbReference type="OrthoDB" id="9805967at2"/>
<evidence type="ECO:0000259" key="11">
    <source>
        <dbReference type="PROSITE" id="PS50113"/>
    </source>
</evidence>
<dbReference type="Pfam" id="PF02518">
    <property type="entry name" value="HATPase_c"/>
    <property type="match status" value="1"/>
</dbReference>
<accession>F2NCD1</accession>
<dbReference type="SUPFAM" id="SSF47384">
    <property type="entry name" value="Homodimeric domain of signal transducing histidine kinase"/>
    <property type="match status" value="1"/>
</dbReference>
<dbReference type="CDD" id="cd00082">
    <property type="entry name" value="HisKA"/>
    <property type="match status" value="1"/>
</dbReference>
<dbReference type="InterPro" id="IPR036890">
    <property type="entry name" value="HATPase_C_sf"/>
</dbReference>
<organism evidence="12 13">
    <name type="scientific">Desulfobacca acetoxidans (strain ATCC 700848 / DSM 11109 / ASRB2)</name>
    <dbReference type="NCBI Taxonomy" id="880072"/>
    <lineage>
        <taxon>Bacteria</taxon>
        <taxon>Pseudomonadati</taxon>
        <taxon>Thermodesulfobacteriota</taxon>
        <taxon>Desulfobaccia</taxon>
        <taxon>Desulfobaccales</taxon>
        <taxon>Desulfobaccaceae</taxon>
        <taxon>Desulfobacca</taxon>
    </lineage>
</organism>
<dbReference type="Pfam" id="PF08448">
    <property type="entry name" value="PAS_4"/>
    <property type="match status" value="1"/>
</dbReference>
<dbReference type="SUPFAM" id="SSF55785">
    <property type="entry name" value="PYP-like sensor domain (PAS domain)"/>
    <property type="match status" value="1"/>
</dbReference>
<dbReference type="HOGENOM" id="CLU_426245_0_0_7"/>
<reference evidence="12 13" key="1">
    <citation type="journal article" date="2011" name="Stand. Genomic Sci.">
        <title>Complete genome sequence of the acetate-degrading sulfate reducer Desulfobacca acetoxidans type strain (ASRB2).</title>
        <authorList>
            <person name="Goker M."/>
            <person name="Teshima H."/>
            <person name="Lapidus A."/>
            <person name="Nolan M."/>
            <person name="Lucas S."/>
            <person name="Hammon N."/>
            <person name="Deshpande S."/>
            <person name="Cheng J.F."/>
            <person name="Tapia R."/>
            <person name="Han C."/>
            <person name="Goodwin L."/>
            <person name="Pitluck S."/>
            <person name="Huntemann M."/>
            <person name="Liolios K."/>
            <person name="Ivanova N."/>
            <person name="Pagani I."/>
            <person name="Mavromatis K."/>
            <person name="Ovchinikova G."/>
            <person name="Pati A."/>
            <person name="Chen A."/>
            <person name="Palaniappan K."/>
            <person name="Land M."/>
            <person name="Hauser L."/>
            <person name="Brambilla E.M."/>
            <person name="Rohde M."/>
            <person name="Spring S."/>
            <person name="Detter J.C."/>
            <person name="Woyke T."/>
            <person name="Bristow J."/>
            <person name="Eisen J.A."/>
            <person name="Markowitz V."/>
            <person name="Hugenholtz P."/>
            <person name="Kyrpides N.C."/>
            <person name="Klenk H.P."/>
        </authorList>
    </citation>
    <scope>NUCLEOTIDE SEQUENCE [LARGE SCALE GENOMIC DNA]</scope>
    <source>
        <strain evidence="13">ATCC 700848 / DSM 11109 / ASRB2</strain>
    </source>
</reference>
<dbReference type="InterPro" id="IPR036097">
    <property type="entry name" value="HisK_dim/P_sf"/>
</dbReference>
<sequence length="699" mass="77531">MTRFLDRLSFRSKIFLGITAVILVFGLLSAIFVSKAATHAMLGEIKKRGLTLALSLAARSADPILGQDFLRLKNMVDGVKETSDDITYAFIQDKNGQVLSHTFQVGFPVELLDANKVPVGASEHVQLLASEEEPFYDFAIPVMIGAERIGVVRVGLSQIKAQAAVNRLLLIIFGVSAGAVLAAVLLGNYFADTVTRRLNLLRASAEEIVKGNLDLQTAPRSKKNCWVIKNCNQHECPAYGDTRRRCWYLVGTLCPECKPGGYEQKIEACQNCQVYKTIAGDEIQTLAETFDYMALSLNAHIEGLKTAENNLTRQQQLLKTMIDATPDLVSLQDSNFIYQAVNQSFCDHFSLNANKTIGKSEIDIFTPKWAETIRTEDLQILKTGVPLSKEIIIKKNSEKHWFHMVKLPVFDRDRIVGLLFTARDITDIKRYQEKLVQSVKMEELGKLAGGVAHEINTPLGIILGYAQMLLEDIPQDAESHEYLEIIEKQVKICRRIVADLLSFSRVSESSMAELDLNATIEEVLNLIRQIFQQDWVNIQANLDPQIPLIQGDKEKLKQVWLNLLNNAFESIQQSGTIWVRSSLCPYGHHAIVTVGDSGNGIAPEDMKRIFDPFFSTKAPGVGTGLGLSVSSGIVREHQGKIFAVSPSPPLYKTLSTANGKPPGPGALFLVKLPITRDAEEDGCEEFFLHQEPYKISATG</sequence>
<dbReference type="NCBIfam" id="TIGR00229">
    <property type="entry name" value="sensory_box"/>
    <property type="match status" value="1"/>
</dbReference>
<dbReference type="Gene3D" id="3.30.450.20">
    <property type="entry name" value="PAS domain"/>
    <property type="match status" value="1"/>
</dbReference>
<dbReference type="EC" id="2.7.13.3" evidence="3"/>
<evidence type="ECO:0000256" key="2">
    <source>
        <dbReference type="ARBA" id="ARBA00004651"/>
    </source>
</evidence>
<dbReference type="GO" id="GO:0005886">
    <property type="term" value="C:plasma membrane"/>
    <property type="evidence" value="ECO:0007669"/>
    <property type="project" value="UniProtKB-SubCell"/>
</dbReference>
<evidence type="ECO:0000259" key="10">
    <source>
        <dbReference type="PROSITE" id="PS50109"/>
    </source>
</evidence>
<dbReference type="PANTHER" id="PTHR43065:SF42">
    <property type="entry name" value="TWO-COMPONENT SENSOR PPRA"/>
    <property type="match status" value="1"/>
</dbReference>
<dbReference type="InterPro" id="IPR035965">
    <property type="entry name" value="PAS-like_dom_sf"/>
</dbReference>
<keyword evidence="5" id="KW-0597">Phosphoprotein</keyword>
<dbReference type="SMART" id="SM00387">
    <property type="entry name" value="HATPase_c"/>
    <property type="match status" value="1"/>
</dbReference>
<dbReference type="SUPFAM" id="SSF55874">
    <property type="entry name" value="ATPase domain of HSP90 chaperone/DNA topoisomerase II/histidine kinase"/>
    <property type="match status" value="1"/>
</dbReference>
<evidence type="ECO:0000256" key="8">
    <source>
        <dbReference type="ARBA" id="ARBA00023136"/>
    </source>
</evidence>
<protein>
    <recommendedName>
        <fullName evidence="3">histidine kinase</fullName>
        <ecNumber evidence="3">2.7.13.3</ecNumber>
    </recommendedName>
</protein>
<dbReference type="InterPro" id="IPR000014">
    <property type="entry name" value="PAS"/>
</dbReference>
<dbReference type="InterPro" id="IPR000700">
    <property type="entry name" value="PAS-assoc_C"/>
</dbReference>
<evidence type="ECO:0000256" key="4">
    <source>
        <dbReference type="ARBA" id="ARBA00022475"/>
    </source>
</evidence>
<dbReference type="Gene3D" id="3.30.565.10">
    <property type="entry name" value="Histidine kinase-like ATPase, C-terminal domain"/>
    <property type="match status" value="1"/>
</dbReference>
<dbReference type="Gene3D" id="6.10.340.10">
    <property type="match status" value="1"/>
</dbReference>
<feature type="transmembrane region" description="Helical" evidence="9">
    <location>
        <begin position="168"/>
        <end position="191"/>
    </location>
</feature>
<dbReference type="InterPro" id="IPR004358">
    <property type="entry name" value="Sig_transdc_His_kin-like_C"/>
</dbReference>
<comment type="subcellular location">
    <subcellularLocation>
        <location evidence="2">Cell membrane</location>
        <topology evidence="2">Multi-pass membrane protein</topology>
    </subcellularLocation>
</comment>
<dbReference type="RefSeq" id="WP_013706107.1">
    <property type="nucleotide sequence ID" value="NC_015388.1"/>
</dbReference>
<dbReference type="Pfam" id="PF00512">
    <property type="entry name" value="HisKA"/>
    <property type="match status" value="1"/>
</dbReference>
<comment type="catalytic activity">
    <reaction evidence="1">
        <text>ATP + protein L-histidine = ADP + protein N-phospho-L-histidine.</text>
        <dbReference type="EC" id="2.7.13.3"/>
    </reaction>
</comment>
<dbReference type="PROSITE" id="PS50113">
    <property type="entry name" value="PAC"/>
    <property type="match status" value="1"/>
</dbReference>
<dbReference type="KEGG" id="dao:Desac_1131"/>
<dbReference type="PANTHER" id="PTHR43065">
    <property type="entry name" value="SENSOR HISTIDINE KINASE"/>
    <property type="match status" value="1"/>
</dbReference>
<dbReference type="EMBL" id="CP002629">
    <property type="protein sequence ID" value="AEB08995.1"/>
    <property type="molecule type" value="Genomic_DNA"/>
</dbReference>
<dbReference type="InterPro" id="IPR005467">
    <property type="entry name" value="His_kinase_dom"/>
</dbReference>
<dbReference type="InterPro" id="IPR003594">
    <property type="entry name" value="HATPase_dom"/>
</dbReference>
<dbReference type="eggNOG" id="COG5000">
    <property type="taxonomic scope" value="Bacteria"/>
</dbReference>
<dbReference type="InterPro" id="IPR013656">
    <property type="entry name" value="PAS_4"/>
</dbReference>
<keyword evidence="6 9" id="KW-0812">Transmembrane</keyword>
<dbReference type="Proteomes" id="UP000000483">
    <property type="component" value="Chromosome"/>
</dbReference>
<dbReference type="PRINTS" id="PR00344">
    <property type="entry name" value="BCTRLSENSOR"/>
</dbReference>
<evidence type="ECO:0000256" key="5">
    <source>
        <dbReference type="ARBA" id="ARBA00022553"/>
    </source>
</evidence>
<dbReference type="STRING" id="880072.Desac_1131"/>
<feature type="domain" description="Histidine kinase" evidence="10">
    <location>
        <begin position="450"/>
        <end position="676"/>
    </location>
</feature>
<evidence type="ECO:0000256" key="7">
    <source>
        <dbReference type="ARBA" id="ARBA00022989"/>
    </source>
</evidence>
<evidence type="ECO:0000256" key="9">
    <source>
        <dbReference type="SAM" id="Phobius"/>
    </source>
</evidence>
<keyword evidence="13" id="KW-1185">Reference proteome</keyword>
<evidence type="ECO:0000256" key="6">
    <source>
        <dbReference type="ARBA" id="ARBA00022692"/>
    </source>
</evidence>
<evidence type="ECO:0000313" key="13">
    <source>
        <dbReference type="Proteomes" id="UP000000483"/>
    </source>
</evidence>
<proteinExistence type="predicted"/>
<dbReference type="AlphaFoldDB" id="F2NCD1"/>
<keyword evidence="7 9" id="KW-1133">Transmembrane helix</keyword>
<keyword evidence="12" id="KW-0418">Kinase</keyword>
<reference evidence="13" key="2">
    <citation type="submission" date="2011-03" db="EMBL/GenBank/DDBJ databases">
        <title>The complete genome of Desulfobacca acetoxidans DSM 11109.</title>
        <authorList>
            <consortium name="US DOE Joint Genome Institute (JGI-PGF)"/>
            <person name="Lucas S."/>
            <person name="Copeland A."/>
            <person name="Lapidus A."/>
            <person name="Bruce D."/>
            <person name="Goodwin L."/>
            <person name="Pitluck S."/>
            <person name="Peters L."/>
            <person name="Kyrpides N."/>
            <person name="Mavromatis K."/>
            <person name="Ivanova N."/>
            <person name="Ovchinnikova G."/>
            <person name="Teshima H."/>
            <person name="Detter J.C."/>
            <person name="Han C."/>
            <person name="Land M."/>
            <person name="Hauser L."/>
            <person name="Markowitz V."/>
            <person name="Cheng J.-F."/>
            <person name="Hugenholtz P."/>
            <person name="Woyke T."/>
            <person name="Wu D."/>
            <person name="Spring S."/>
            <person name="Schueler E."/>
            <person name="Brambilla E."/>
            <person name="Klenk H.-P."/>
            <person name="Eisen J.A."/>
        </authorList>
    </citation>
    <scope>NUCLEOTIDE SEQUENCE [LARGE SCALE GENOMIC DNA]</scope>
    <source>
        <strain evidence="13">ATCC 700848 / DSM 11109 / ASRB2</strain>
    </source>
</reference>